<feature type="region of interest" description="Disordered" evidence="1">
    <location>
        <begin position="21"/>
        <end position="58"/>
    </location>
</feature>
<comment type="caution">
    <text evidence="3">The sequence shown here is derived from an EMBL/GenBank/DDBJ whole genome shotgun (WGS) entry which is preliminary data.</text>
</comment>
<accession>A0AAV0UN02</accession>
<feature type="chain" id="PRO_5043785070" description="RxLR effector candidate protein" evidence="2">
    <location>
        <begin position="21"/>
        <end position="407"/>
    </location>
</feature>
<feature type="compositionally biased region" description="Polar residues" evidence="1">
    <location>
        <begin position="23"/>
        <end position="37"/>
    </location>
</feature>
<keyword evidence="2" id="KW-0732">Signal</keyword>
<feature type="signal peptide" evidence="2">
    <location>
        <begin position="1"/>
        <end position="20"/>
    </location>
</feature>
<evidence type="ECO:0000256" key="2">
    <source>
        <dbReference type="SAM" id="SignalP"/>
    </source>
</evidence>
<proteinExistence type="predicted"/>
<dbReference type="Proteomes" id="UP001162031">
    <property type="component" value="Unassembled WGS sequence"/>
</dbReference>
<evidence type="ECO:0000313" key="3">
    <source>
        <dbReference type="EMBL" id="CAI5736671.1"/>
    </source>
</evidence>
<sequence length="407" mass="47351">MRPSVSLLLCTTVYFASVHSEAPDSTPTASTRPGSLNITRPTSSRRIPSSTAGQAEERSPFVERVLKLIRPIRLVDSQAIHLESLREMTPMEDAFMQLCLNERGKSLFQEPKFLVWAAHLNDFNSKFPDKKESILLILTQHYNPDDLAKMIEEAKMVEVAKRQSRHEPQVKKSPAEILFTNLQKKQMKQWKAAGISEGAIFGMFKLHVADHVNHLTFRIWLRYASRHCLLTKEELFEVLCRRYFDETLSWLLAAAKQDEFTSRLANDLQTMLTDRWLEKRVPPQDVFKLLMLDTDVAKVYDHPERRTWEVYARNYHQYLGSEYKAWVDVLKSCYGEEALSSMIVQLIRGESEEGKEWARQLQAVLVYQWFVEKKTPKFVHDKLEVEGLVNFYAIEELVAKAWSRKHS</sequence>
<dbReference type="EMBL" id="CANTFL010001315">
    <property type="protein sequence ID" value="CAI5736671.1"/>
    <property type="molecule type" value="Genomic_DNA"/>
</dbReference>
<dbReference type="AlphaFoldDB" id="A0AAV0UN02"/>
<evidence type="ECO:0000313" key="4">
    <source>
        <dbReference type="Proteomes" id="UP001162031"/>
    </source>
</evidence>
<protein>
    <recommendedName>
        <fullName evidence="5">RxLR effector candidate protein</fullName>
    </recommendedName>
</protein>
<reference evidence="3" key="1">
    <citation type="submission" date="2022-12" db="EMBL/GenBank/DDBJ databases">
        <authorList>
            <person name="Webb A."/>
        </authorList>
    </citation>
    <scope>NUCLEOTIDE SEQUENCE</scope>
    <source>
        <strain evidence="3">Hp1</strain>
    </source>
</reference>
<name>A0AAV0UN02_HYABA</name>
<organism evidence="3 4">
    <name type="scientific">Hyaloperonospora brassicae</name>
    <name type="common">Brassica downy mildew</name>
    <name type="synonym">Peronospora brassicae</name>
    <dbReference type="NCBI Taxonomy" id="162125"/>
    <lineage>
        <taxon>Eukaryota</taxon>
        <taxon>Sar</taxon>
        <taxon>Stramenopiles</taxon>
        <taxon>Oomycota</taxon>
        <taxon>Peronosporomycetes</taxon>
        <taxon>Peronosporales</taxon>
        <taxon>Peronosporaceae</taxon>
        <taxon>Hyaloperonospora</taxon>
    </lineage>
</organism>
<evidence type="ECO:0000256" key="1">
    <source>
        <dbReference type="SAM" id="MobiDB-lite"/>
    </source>
</evidence>
<keyword evidence="4" id="KW-1185">Reference proteome</keyword>
<gene>
    <name evidence="3" type="ORF">HBR001_LOCUS6901</name>
</gene>
<evidence type="ECO:0008006" key="5">
    <source>
        <dbReference type="Google" id="ProtNLM"/>
    </source>
</evidence>
<feature type="compositionally biased region" description="Low complexity" evidence="1">
    <location>
        <begin position="38"/>
        <end position="51"/>
    </location>
</feature>